<protein>
    <submittedName>
        <fullName evidence="2">Uncharacterized protein</fullName>
    </submittedName>
</protein>
<sequence length="74" mass="7462">MPGAPGNPWRQRRRPASAGPAARRCGRRASGAGRLSQGAVPGSDASRRPAASGGSDLVGGRWGRRTTPASARGA</sequence>
<evidence type="ECO:0000313" key="3">
    <source>
        <dbReference type="Proteomes" id="UP000740926"/>
    </source>
</evidence>
<keyword evidence="3" id="KW-1185">Reference proteome</keyword>
<feature type="compositionally biased region" description="Low complexity" evidence="1">
    <location>
        <begin position="16"/>
        <end position="39"/>
    </location>
</feature>
<dbReference type="AlphaFoldDB" id="A0A9P6XPL3"/>
<organism evidence="2 3">
    <name type="scientific">Rhizopus delemar</name>
    <dbReference type="NCBI Taxonomy" id="936053"/>
    <lineage>
        <taxon>Eukaryota</taxon>
        <taxon>Fungi</taxon>
        <taxon>Fungi incertae sedis</taxon>
        <taxon>Mucoromycota</taxon>
        <taxon>Mucoromycotina</taxon>
        <taxon>Mucoromycetes</taxon>
        <taxon>Mucorales</taxon>
        <taxon>Mucorineae</taxon>
        <taxon>Rhizopodaceae</taxon>
        <taxon>Rhizopus</taxon>
    </lineage>
</organism>
<evidence type="ECO:0000313" key="2">
    <source>
        <dbReference type="EMBL" id="KAG1529717.1"/>
    </source>
</evidence>
<reference evidence="2 3" key="1">
    <citation type="journal article" date="2020" name="Microb. Genom.">
        <title>Genetic diversity of clinical and environmental Mucorales isolates obtained from an investigation of mucormycosis cases among solid organ transplant recipients.</title>
        <authorList>
            <person name="Nguyen M.H."/>
            <person name="Kaul D."/>
            <person name="Muto C."/>
            <person name="Cheng S.J."/>
            <person name="Richter R.A."/>
            <person name="Bruno V.M."/>
            <person name="Liu G."/>
            <person name="Beyhan S."/>
            <person name="Sundermann A.J."/>
            <person name="Mounaud S."/>
            <person name="Pasculle A.W."/>
            <person name="Nierman W.C."/>
            <person name="Driscoll E."/>
            <person name="Cumbie R."/>
            <person name="Clancy C.J."/>
            <person name="Dupont C.L."/>
        </authorList>
    </citation>
    <scope>NUCLEOTIDE SEQUENCE [LARGE SCALE GENOMIC DNA]</scope>
    <source>
        <strain evidence="2 3">GL24</strain>
    </source>
</reference>
<comment type="caution">
    <text evidence="2">The sequence shown here is derived from an EMBL/GenBank/DDBJ whole genome shotgun (WGS) entry which is preliminary data.</text>
</comment>
<name>A0A9P6XPL3_9FUNG</name>
<accession>A0A9P6XPL3</accession>
<gene>
    <name evidence="2" type="ORF">G6F50_017807</name>
</gene>
<dbReference type="Proteomes" id="UP000740926">
    <property type="component" value="Unassembled WGS sequence"/>
</dbReference>
<feature type="region of interest" description="Disordered" evidence="1">
    <location>
        <begin position="1"/>
        <end position="74"/>
    </location>
</feature>
<proteinExistence type="predicted"/>
<evidence type="ECO:0000256" key="1">
    <source>
        <dbReference type="SAM" id="MobiDB-lite"/>
    </source>
</evidence>
<dbReference type="EMBL" id="JAANIU010014265">
    <property type="protein sequence ID" value="KAG1529717.1"/>
    <property type="molecule type" value="Genomic_DNA"/>
</dbReference>